<reference evidence="2 3" key="1">
    <citation type="submission" date="2020-04" db="EMBL/GenBank/DDBJ databases">
        <title>Draft Genome Sequence of Streptomyces morookaense DSM 40503, an 8-azaguanine-producing strain.</title>
        <authorList>
            <person name="Qi J."/>
            <person name="Gao J.-M."/>
        </authorList>
    </citation>
    <scope>NUCLEOTIDE SEQUENCE [LARGE SCALE GENOMIC DNA]</scope>
    <source>
        <strain evidence="2 3">DSM 40503</strain>
    </source>
</reference>
<dbReference type="SUPFAM" id="SSF47240">
    <property type="entry name" value="Ferritin-like"/>
    <property type="match status" value="2"/>
</dbReference>
<dbReference type="Pfam" id="PF02915">
    <property type="entry name" value="Rubrerythrin"/>
    <property type="match status" value="2"/>
</dbReference>
<dbReference type="Proteomes" id="UP000587462">
    <property type="component" value="Unassembled WGS sequence"/>
</dbReference>
<feature type="domain" description="Ferritin-like diiron" evidence="1">
    <location>
        <begin position="1"/>
        <end position="130"/>
    </location>
</feature>
<gene>
    <name evidence="2" type="ORF">HG542_14280</name>
</gene>
<accession>A0A7Y7B4H7</accession>
<dbReference type="GO" id="GO:0046872">
    <property type="term" value="F:metal ion binding"/>
    <property type="evidence" value="ECO:0007669"/>
    <property type="project" value="InterPro"/>
</dbReference>
<name>A0A7Y7B4H7_STRMO</name>
<dbReference type="InterPro" id="IPR009040">
    <property type="entry name" value="Ferritin-like_diiron"/>
</dbReference>
<dbReference type="GO" id="GO:0016491">
    <property type="term" value="F:oxidoreductase activity"/>
    <property type="evidence" value="ECO:0007669"/>
    <property type="project" value="InterPro"/>
</dbReference>
<dbReference type="InterPro" id="IPR003251">
    <property type="entry name" value="Rr_diiron-bd_dom"/>
</dbReference>
<sequence>MDTQTRKNLDDALRGEAFAHASYTLYAAQAHREGRRTTGLLYLRTARVELGDHFRAAAKLAKLVGSDAANLGAAVSGEAYEAVTMYPTFARQAKEDGDDKAAELFSEIAKDEASHREAFQTALNVIETGKGTIPAPPKATVVTVKAGPPKVKAARTKANLDTAMHGEAMADAKYTLYAQHARRAGLQALARLFEGAATVELREHFAGEADLAGLVGRTRQNLRTTIRGEQDEAHTIYRRFARQARKAGCERAARMFEHNAYDEAEHARAMQRAAGRHR</sequence>
<evidence type="ECO:0000313" key="2">
    <source>
        <dbReference type="EMBL" id="NVK78832.1"/>
    </source>
</evidence>
<keyword evidence="3" id="KW-1185">Reference proteome</keyword>
<dbReference type="InterPro" id="IPR052753">
    <property type="entry name" value="Rbr2/Nigerythrin"/>
</dbReference>
<proteinExistence type="predicted"/>
<dbReference type="PROSITE" id="PS50905">
    <property type="entry name" value="FERRITIN_LIKE"/>
    <property type="match status" value="2"/>
</dbReference>
<dbReference type="PANTHER" id="PTHR33746">
    <property type="entry name" value="RUBRERYTHRIN"/>
    <property type="match status" value="1"/>
</dbReference>
<organism evidence="2 3">
    <name type="scientific">Streptomyces morookaense</name>
    <name type="common">Streptoverticillium morookaense</name>
    <dbReference type="NCBI Taxonomy" id="1970"/>
    <lineage>
        <taxon>Bacteria</taxon>
        <taxon>Bacillati</taxon>
        <taxon>Actinomycetota</taxon>
        <taxon>Actinomycetes</taxon>
        <taxon>Kitasatosporales</taxon>
        <taxon>Streptomycetaceae</taxon>
        <taxon>Streptomyces</taxon>
    </lineage>
</organism>
<dbReference type="AlphaFoldDB" id="A0A7Y7B4H7"/>
<dbReference type="EMBL" id="JABBXF010000029">
    <property type="protein sequence ID" value="NVK78832.1"/>
    <property type="molecule type" value="Genomic_DNA"/>
</dbReference>
<evidence type="ECO:0000313" key="3">
    <source>
        <dbReference type="Proteomes" id="UP000587462"/>
    </source>
</evidence>
<dbReference type="InterPro" id="IPR009078">
    <property type="entry name" value="Ferritin-like_SF"/>
</dbReference>
<evidence type="ECO:0000259" key="1">
    <source>
        <dbReference type="PROSITE" id="PS50905"/>
    </source>
</evidence>
<feature type="domain" description="Ferritin-like diiron" evidence="1">
    <location>
        <begin position="150"/>
        <end position="278"/>
    </location>
</feature>
<dbReference type="PANTHER" id="PTHR33746:SF4">
    <property type="entry name" value="RUBRERYTHRIN"/>
    <property type="match status" value="1"/>
</dbReference>
<dbReference type="InterPro" id="IPR012347">
    <property type="entry name" value="Ferritin-like"/>
</dbReference>
<comment type="caution">
    <text evidence="2">The sequence shown here is derived from an EMBL/GenBank/DDBJ whole genome shotgun (WGS) entry which is preliminary data.</text>
</comment>
<dbReference type="CDD" id="cd01041">
    <property type="entry name" value="Rubrerythrin"/>
    <property type="match status" value="1"/>
</dbReference>
<protein>
    <submittedName>
        <fullName evidence="2">Rubrerythrin family protein</fullName>
    </submittedName>
</protein>
<dbReference type="Gene3D" id="1.20.1260.10">
    <property type="match status" value="2"/>
</dbReference>